<dbReference type="NCBIfam" id="TIGR01484">
    <property type="entry name" value="HAD-SF-IIB"/>
    <property type="match status" value="1"/>
</dbReference>
<reference evidence="1 2" key="1">
    <citation type="submission" date="2016-12" db="EMBL/GenBank/DDBJ databases">
        <title>The whole genome sequencing and assembly of Lactobacillus alimentarius DSM 20249T strain.</title>
        <authorList>
            <person name="Lee Y.-J."/>
            <person name="Yi H."/>
            <person name="Bahn Y.-S."/>
            <person name="Kim J.F."/>
            <person name="Lee D.-W."/>
        </authorList>
    </citation>
    <scope>NUCLEOTIDE SEQUENCE [LARGE SCALE GENOMIC DNA]</scope>
    <source>
        <strain evidence="1 2">DSM 20249</strain>
    </source>
</reference>
<dbReference type="InterPro" id="IPR036412">
    <property type="entry name" value="HAD-like_sf"/>
</dbReference>
<dbReference type="KEGG" id="lali:LA20249_08940"/>
<dbReference type="InterPro" id="IPR023214">
    <property type="entry name" value="HAD_sf"/>
</dbReference>
<evidence type="ECO:0000313" key="2">
    <source>
        <dbReference type="Proteomes" id="UP000234653"/>
    </source>
</evidence>
<keyword evidence="2" id="KW-1185">Reference proteome</keyword>
<dbReference type="STRING" id="1423720.FC67_GL000760"/>
<dbReference type="NCBIfam" id="TIGR00099">
    <property type="entry name" value="Cof-subfamily"/>
    <property type="match status" value="1"/>
</dbReference>
<evidence type="ECO:0000313" key="1">
    <source>
        <dbReference type="EMBL" id="AUI72299.1"/>
    </source>
</evidence>
<dbReference type="SFLD" id="SFLDG01144">
    <property type="entry name" value="C2.B.4:_PGP_Like"/>
    <property type="match status" value="1"/>
</dbReference>
<dbReference type="CDD" id="cd07518">
    <property type="entry name" value="HAD_YbiV-Like"/>
    <property type="match status" value="1"/>
</dbReference>
<dbReference type="InterPro" id="IPR006379">
    <property type="entry name" value="HAD-SF_hydro_IIB"/>
</dbReference>
<dbReference type="GO" id="GO:0016791">
    <property type="term" value="F:phosphatase activity"/>
    <property type="evidence" value="ECO:0007669"/>
    <property type="project" value="TreeGrafter"/>
</dbReference>
<protein>
    <submittedName>
        <fullName evidence="1">Hydrolase</fullName>
    </submittedName>
</protein>
<dbReference type="SFLD" id="SFLDS00003">
    <property type="entry name" value="Haloacid_Dehalogenase"/>
    <property type="match status" value="1"/>
</dbReference>
<dbReference type="PANTHER" id="PTHR10000:SF53">
    <property type="entry name" value="5-AMINO-6-(5-PHOSPHO-D-RIBITYLAMINO)URACIL PHOSPHATASE YBJI-RELATED"/>
    <property type="match status" value="1"/>
</dbReference>
<dbReference type="InterPro" id="IPR000150">
    <property type="entry name" value="Cof"/>
</dbReference>
<dbReference type="Proteomes" id="UP000234653">
    <property type="component" value="Chromosome"/>
</dbReference>
<proteinExistence type="predicted"/>
<dbReference type="GO" id="GO:0000287">
    <property type="term" value="F:magnesium ion binding"/>
    <property type="evidence" value="ECO:0007669"/>
    <property type="project" value="TreeGrafter"/>
</dbReference>
<keyword evidence="1" id="KW-0378">Hydrolase</keyword>
<organism evidence="1 2">
    <name type="scientific">Companilactobacillus alimentarius DSM 20249</name>
    <dbReference type="NCBI Taxonomy" id="1423720"/>
    <lineage>
        <taxon>Bacteria</taxon>
        <taxon>Bacillati</taxon>
        <taxon>Bacillota</taxon>
        <taxon>Bacilli</taxon>
        <taxon>Lactobacillales</taxon>
        <taxon>Lactobacillaceae</taxon>
        <taxon>Companilactobacillus</taxon>
    </lineage>
</organism>
<name>A0A2K9HID8_9LACO</name>
<accession>A0A2K9HID8</accession>
<dbReference type="GO" id="GO:0005829">
    <property type="term" value="C:cytosol"/>
    <property type="evidence" value="ECO:0007669"/>
    <property type="project" value="TreeGrafter"/>
</dbReference>
<dbReference type="Gene3D" id="3.30.1240.10">
    <property type="match status" value="1"/>
</dbReference>
<dbReference type="RefSeq" id="WP_057738937.1">
    <property type="nucleotide sequence ID" value="NZ_AZDQ01000029.1"/>
</dbReference>
<dbReference type="EMBL" id="CP018867">
    <property type="protein sequence ID" value="AUI72299.1"/>
    <property type="molecule type" value="Genomic_DNA"/>
</dbReference>
<dbReference type="OrthoDB" id="9814970at2"/>
<dbReference type="SUPFAM" id="SSF56784">
    <property type="entry name" value="HAD-like"/>
    <property type="match status" value="1"/>
</dbReference>
<gene>
    <name evidence="1" type="ORF">LA20249_08940</name>
</gene>
<dbReference type="AlphaFoldDB" id="A0A2K9HID8"/>
<dbReference type="PANTHER" id="PTHR10000">
    <property type="entry name" value="PHOSPHOSERINE PHOSPHATASE"/>
    <property type="match status" value="1"/>
</dbReference>
<dbReference type="SFLD" id="SFLDG01140">
    <property type="entry name" value="C2.B:_Phosphomannomutase_and_P"/>
    <property type="match status" value="1"/>
</dbReference>
<dbReference type="Gene3D" id="3.40.50.1000">
    <property type="entry name" value="HAD superfamily/HAD-like"/>
    <property type="match status" value="1"/>
</dbReference>
<sequence length="272" mass="30713">MNNNPYNIKLVAVDIDGTFMRSDYTYDVPRFKQVLARMREAGCGFVVASGNQYYQLRSHFPDYYNELSFVAENGALVKDKEETVFSANISREAILKTLSLCKKYPEIKNVMCGLRSAYCERGTVSDDFFELTNKYYPRLQWVDDLAQVDDSILKFAPTVPVEKTDYYTELFKDQLKGLLVPTGSGHGSIDLIVPGCHKASGLKRLVKRWNITSEQCVAFGDGNNDIEMLKYSGRGYAMDNASKEVKDIADYICPSNNDDGVLVTLDKLFPTQ</sequence>
<dbReference type="Pfam" id="PF08282">
    <property type="entry name" value="Hydrolase_3"/>
    <property type="match status" value="1"/>
</dbReference>